<dbReference type="RefSeq" id="WP_100760301.1">
    <property type="nucleotide sequence ID" value="NZ_NPDT01000011.1"/>
</dbReference>
<protein>
    <submittedName>
        <fullName evidence="4">Secretion protein</fullName>
    </submittedName>
</protein>
<dbReference type="GO" id="GO:0005886">
    <property type="term" value="C:plasma membrane"/>
    <property type="evidence" value="ECO:0007669"/>
    <property type="project" value="UniProtKB-SubCell"/>
</dbReference>
<feature type="compositionally biased region" description="Basic and acidic residues" evidence="3">
    <location>
        <begin position="512"/>
        <end position="523"/>
    </location>
</feature>
<evidence type="ECO:0000256" key="3">
    <source>
        <dbReference type="SAM" id="MobiDB-lite"/>
    </source>
</evidence>
<dbReference type="NCBIfam" id="TIGR01845">
    <property type="entry name" value="outer_NodT"/>
    <property type="match status" value="1"/>
</dbReference>
<dbReference type="GO" id="GO:0015562">
    <property type="term" value="F:efflux transmembrane transporter activity"/>
    <property type="evidence" value="ECO:0007669"/>
    <property type="project" value="InterPro"/>
</dbReference>
<name>A0A2M9Z751_9LEPT</name>
<dbReference type="Proteomes" id="UP000231912">
    <property type="component" value="Unassembled WGS sequence"/>
</dbReference>
<keyword evidence="2" id="KW-0449">Lipoprotein</keyword>
<comment type="subcellular location">
    <subcellularLocation>
        <location evidence="2">Cell membrane</location>
        <topology evidence="2">Lipid-anchor</topology>
    </subcellularLocation>
</comment>
<sequence length="531" mass="58759">MEPRNIILNLRRYVGSTTFAILLSSCISGPAIDLSPIYKNPEFIVPDTWSGSGPFVKARPSEGEEIPSDWWKLFQDPVLNSLEELAVEANPDLQAAAERFVQARDEMLKVRSQLIPHLGIGASGSNNKQSENRLFRGAGEATYEGTASLGSIASWEPDFWSSIRNATRAQIYNAQSVAADFALARLSLQSEIATDYFLFRGLNAQDSTYRQSIEYYEQSLALVNERYRAGLAPELDVQRAKYLLSSTEAKRLEIRAKMRVTENAIAILVNRAPSTFSIPTVDDVHVVSFKIPATLPSTLLERRPDIASMERKMAVANRNIGIARAAFFPNISFQAGGGFEGGVNLTQLSNSFWSYGSTVSLPIFQGGYRRAQLQKAWSSYRETEDLYRSTVLNAFREVENGLTETTLISEESERQNAAVDAALQVQNMTMQLYQGGLGNSLELIYAQVNTLTARIDSILIKTELNQASVRLIRALGGGWKYDQLPADDQIQPFSIFDAKGSKKPDPAGGIDVKTENSNKEDKNLIAPSLKK</sequence>
<reference evidence="4 5" key="1">
    <citation type="submission" date="2017-07" db="EMBL/GenBank/DDBJ databases">
        <title>Leptospira spp. isolated from tropical soils.</title>
        <authorList>
            <person name="Thibeaux R."/>
            <person name="Iraola G."/>
            <person name="Ferres I."/>
            <person name="Bierque E."/>
            <person name="Girault D."/>
            <person name="Soupe-Gilbert M.-E."/>
            <person name="Picardeau M."/>
            <person name="Goarant C."/>
        </authorList>
    </citation>
    <scope>NUCLEOTIDE SEQUENCE [LARGE SCALE GENOMIC DNA]</scope>
    <source>
        <strain evidence="4 5">FH2-C-A2</strain>
    </source>
</reference>
<keyword evidence="2" id="KW-0472">Membrane</keyword>
<proteinExistence type="inferred from homology"/>
<keyword evidence="2" id="KW-0564">Palmitate</keyword>
<dbReference type="InterPro" id="IPR010131">
    <property type="entry name" value="MdtP/NodT-like"/>
</dbReference>
<dbReference type="SUPFAM" id="SSF56954">
    <property type="entry name" value="Outer membrane efflux proteins (OEP)"/>
    <property type="match status" value="1"/>
</dbReference>
<dbReference type="PANTHER" id="PTHR30203">
    <property type="entry name" value="OUTER MEMBRANE CATION EFFLUX PROTEIN"/>
    <property type="match status" value="1"/>
</dbReference>
<accession>A0A2M9Z751</accession>
<feature type="region of interest" description="Disordered" evidence="3">
    <location>
        <begin position="496"/>
        <end position="531"/>
    </location>
</feature>
<dbReference type="Gene3D" id="1.20.1600.10">
    <property type="entry name" value="Outer membrane efflux proteins (OEP)"/>
    <property type="match status" value="1"/>
</dbReference>
<dbReference type="EMBL" id="NPDT01000011">
    <property type="protein sequence ID" value="PJZ64245.1"/>
    <property type="molecule type" value="Genomic_DNA"/>
</dbReference>
<evidence type="ECO:0000256" key="2">
    <source>
        <dbReference type="RuleBase" id="RU362097"/>
    </source>
</evidence>
<dbReference type="Gene3D" id="2.20.200.10">
    <property type="entry name" value="Outer membrane efflux proteins (OEP)"/>
    <property type="match status" value="1"/>
</dbReference>
<dbReference type="AlphaFoldDB" id="A0A2M9Z751"/>
<keyword evidence="2" id="KW-0812">Transmembrane</keyword>
<comment type="caution">
    <text evidence="4">The sequence shown here is derived from an EMBL/GenBank/DDBJ whole genome shotgun (WGS) entry which is preliminary data.</text>
</comment>
<keyword evidence="2" id="KW-1134">Transmembrane beta strand</keyword>
<dbReference type="Pfam" id="PF02321">
    <property type="entry name" value="OEP"/>
    <property type="match status" value="2"/>
</dbReference>
<comment type="similarity">
    <text evidence="1 2">Belongs to the outer membrane factor (OMF) (TC 1.B.17) family.</text>
</comment>
<organism evidence="4 5">
    <name type="scientific">Leptospira wolffii</name>
    <dbReference type="NCBI Taxonomy" id="409998"/>
    <lineage>
        <taxon>Bacteria</taxon>
        <taxon>Pseudomonadati</taxon>
        <taxon>Spirochaetota</taxon>
        <taxon>Spirochaetia</taxon>
        <taxon>Leptospirales</taxon>
        <taxon>Leptospiraceae</taxon>
        <taxon>Leptospira</taxon>
    </lineage>
</organism>
<evidence type="ECO:0000313" key="5">
    <source>
        <dbReference type="Proteomes" id="UP000231912"/>
    </source>
</evidence>
<gene>
    <name evidence="4" type="ORF">CH371_19215</name>
</gene>
<dbReference type="PROSITE" id="PS51257">
    <property type="entry name" value="PROKAR_LIPOPROTEIN"/>
    <property type="match status" value="1"/>
</dbReference>
<dbReference type="PANTHER" id="PTHR30203:SF33">
    <property type="entry name" value="BLR4455 PROTEIN"/>
    <property type="match status" value="1"/>
</dbReference>
<dbReference type="InterPro" id="IPR003423">
    <property type="entry name" value="OMP_efflux"/>
</dbReference>
<evidence type="ECO:0000256" key="1">
    <source>
        <dbReference type="ARBA" id="ARBA00007613"/>
    </source>
</evidence>
<evidence type="ECO:0000313" key="4">
    <source>
        <dbReference type="EMBL" id="PJZ64245.1"/>
    </source>
</evidence>